<proteinExistence type="predicted"/>
<comment type="caution">
    <text evidence="1">The sequence shown here is derived from an EMBL/GenBank/DDBJ whole genome shotgun (WGS) entry which is preliminary data.</text>
</comment>
<evidence type="ECO:0000313" key="2">
    <source>
        <dbReference type="Proteomes" id="UP001139521"/>
    </source>
</evidence>
<keyword evidence="2" id="KW-1185">Reference proteome</keyword>
<sequence length="79" mass="9330">MKALTLYQYKLLSDHEQYDLLFTQGDFLDMIIAGNSRFAVYALFKFFVEIEYNNRENKIIGLKSFVTGEIMDKYTDLNI</sequence>
<organism evidence="1 2">
    <name type="scientific">Zunongwangia pacifica</name>
    <dbReference type="NCBI Taxonomy" id="2911062"/>
    <lineage>
        <taxon>Bacteria</taxon>
        <taxon>Pseudomonadati</taxon>
        <taxon>Bacteroidota</taxon>
        <taxon>Flavobacteriia</taxon>
        <taxon>Flavobacteriales</taxon>
        <taxon>Flavobacteriaceae</taxon>
        <taxon>Zunongwangia</taxon>
    </lineage>
</organism>
<dbReference type="Proteomes" id="UP001139521">
    <property type="component" value="Unassembled WGS sequence"/>
</dbReference>
<name>A0A9X1ZY06_9FLAO</name>
<dbReference type="AlphaFoldDB" id="A0A9X1ZY06"/>
<accession>A0A9X1ZY06</accession>
<evidence type="ECO:0000313" key="1">
    <source>
        <dbReference type="EMBL" id="MCL6220663.1"/>
    </source>
</evidence>
<protein>
    <submittedName>
        <fullName evidence="1">Uncharacterized protein</fullName>
    </submittedName>
</protein>
<dbReference type="EMBL" id="JAKHSK010000049">
    <property type="protein sequence ID" value="MCL6220663.1"/>
    <property type="molecule type" value="Genomic_DNA"/>
</dbReference>
<reference evidence="1" key="1">
    <citation type="submission" date="2022-01" db="EMBL/GenBank/DDBJ databases">
        <title>Genome sequencing of Zunongwangia sp. M21534 genome.</title>
        <authorList>
            <person name="Chen Y."/>
            <person name="Dong C."/>
            <person name="Shao Z."/>
        </authorList>
    </citation>
    <scope>NUCLEOTIDE SEQUENCE</scope>
    <source>
        <strain evidence="1">MCCC M21534</strain>
    </source>
</reference>
<gene>
    <name evidence="1" type="ORF">L1967_20410</name>
</gene>
<dbReference type="RefSeq" id="WP_223091549.1">
    <property type="nucleotide sequence ID" value="NZ_JAKHSK010000049.1"/>
</dbReference>